<dbReference type="InterPro" id="IPR039709">
    <property type="entry name" value="VapB3-like"/>
</dbReference>
<dbReference type="Proteomes" id="UP000652307">
    <property type="component" value="Unassembled WGS sequence"/>
</dbReference>
<dbReference type="OMA" id="RVNWAEE"/>
<protein>
    <submittedName>
        <fullName evidence="2">CopG family transcriptional regulator</fullName>
    </submittedName>
</protein>
<dbReference type="PANTHER" id="PTHR42244">
    <property type="entry name" value="ANTITOXIN VAPB3-RELATED"/>
    <property type="match status" value="1"/>
</dbReference>
<evidence type="ECO:0000313" key="2">
    <source>
        <dbReference type="EMBL" id="MBE9390757.1"/>
    </source>
</evidence>
<dbReference type="PANTHER" id="PTHR42244:SF2">
    <property type="entry name" value="ANTITOXIN VAPB3-RELATED"/>
    <property type="match status" value="1"/>
</dbReference>
<dbReference type="GeneID" id="12449077"/>
<dbReference type="RefSeq" id="WP_014557161.1">
    <property type="nucleotide sequence ID" value="NZ_JADEZV010000001.1"/>
</dbReference>
<dbReference type="EMBL" id="JADEZV010000001">
    <property type="protein sequence ID" value="MBE9390757.1"/>
    <property type="molecule type" value="Genomic_DNA"/>
</dbReference>
<comment type="caution">
    <text evidence="2">The sequence shown here is derived from an EMBL/GenBank/DDBJ whole genome shotgun (WGS) entry which is preliminary data.</text>
</comment>
<dbReference type="AlphaFoldDB" id="A0A843ACD6"/>
<sequence>MSVFSLKLRRDIKEKMNRYKDKVNWAEEIRKFIEEKLRTLEAEDNIKKIVEELSQIPIESPRGSSTSSVREDRESH</sequence>
<organism evidence="2 3">
    <name type="scientific">Fervidicoccus fontis</name>
    <dbReference type="NCBI Taxonomy" id="683846"/>
    <lineage>
        <taxon>Archaea</taxon>
        <taxon>Thermoproteota</taxon>
        <taxon>Thermoprotei</taxon>
        <taxon>Fervidicoccales</taxon>
        <taxon>Fervidicoccaceae</taxon>
        <taxon>Fervidicoccus</taxon>
    </lineage>
</organism>
<proteinExistence type="predicted"/>
<reference evidence="2" key="1">
    <citation type="submission" date="2020-10" db="EMBL/GenBank/DDBJ databases">
        <title>Fervidococcus fontis strain 3639Fd - the first crenarchaeon capable of growth on lipids.</title>
        <authorList>
            <person name="Kochetkova T.V."/>
            <person name="Elcheninov A.G."/>
            <person name="Toschakov S.V."/>
            <person name="Kublanov I.V."/>
        </authorList>
    </citation>
    <scope>NUCLEOTIDE SEQUENCE</scope>
    <source>
        <strain evidence="2">3639Fd</strain>
    </source>
</reference>
<feature type="region of interest" description="Disordered" evidence="1">
    <location>
        <begin position="57"/>
        <end position="76"/>
    </location>
</feature>
<accession>A0A843ACD6</accession>
<name>A0A843ACD6_9CREN</name>
<gene>
    <name evidence="2" type="ORF">IOK49_01480</name>
</gene>
<evidence type="ECO:0000313" key="3">
    <source>
        <dbReference type="Proteomes" id="UP000652307"/>
    </source>
</evidence>
<evidence type="ECO:0000256" key="1">
    <source>
        <dbReference type="SAM" id="MobiDB-lite"/>
    </source>
</evidence>